<evidence type="ECO:0000256" key="6">
    <source>
        <dbReference type="ARBA" id="ARBA00023157"/>
    </source>
</evidence>
<dbReference type="GO" id="GO:0016192">
    <property type="term" value="P:vesicle-mediated transport"/>
    <property type="evidence" value="ECO:0007669"/>
    <property type="project" value="UniProtKB-ARBA"/>
</dbReference>
<keyword evidence="11" id="KW-1185">Reference proteome</keyword>
<dbReference type="InterPro" id="IPR050685">
    <property type="entry name" value="LDLR"/>
</dbReference>
<keyword evidence="5 8" id="KW-0472">Membrane</keyword>
<feature type="domain" description="LDLRAD1-like C-terminal" evidence="9">
    <location>
        <begin position="163"/>
        <end position="202"/>
    </location>
</feature>
<dbReference type="InterPro" id="IPR002172">
    <property type="entry name" value="LDrepeatLR_classA_rpt"/>
</dbReference>
<keyword evidence="2 8" id="KW-0812">Transmembrane</keyword>
<dbReference type="SUPFAM" id="SSF57424">
    <property type="entry name" value="LDL receptor-like module"/>
    <property type="match status" value="1"/>
</dbReference>
<proteinExistence type="predicted"/>
<evidence type="ECO:0000256" key="2">
    <source>
        <dbReference type="ARBA" id="ARBA00022692"/>
    </source>
</evidence>
<sequence length="207" mass="23243">MNRIFPQPRTLDGNPARESKTLESEEDCCGPFSCCTRRGFWISAWTLLLLTLLTFIIWLVSSFGLPPPSQMTRACATTSNQTGFLCDDRDTCIPASLVCDHVRSCTHGEDEEEALCGNVPHSLPSFLVFHCSDPTSWVFEDRKCDGFNDCGDCSDEGTLARCPPCGPQWWSCPSTWYQYCGCVPRDLCRDRVQHCSDWSDEYICPGP</sequence>
<reference evidence="10" key="2">
    <citation type="submission" date="2025-08" db="UniProtKB">
        <authorList>
            <consortium name="Ensembl"/>
        </authorList>
    </citation>
    <scope>IDENTIFICATION</scope>
</reference>
<evidence type="ECO:0000256" key="4">
    <source>
        <dbReference type="ARBA" id="ARBA00022989"/>
    </source>
</evidence>
<keyword evidence="4 8" id="KW-1133">Transmembrane helix</keyword>
<evidence type="ECO:0000256" key="8">
    <source>
        <dbReference type="SAM" id="Phobius"/>
    </source>
</evidence>
<dbReference type="Ensembl" id="ENSVURT00010010328.1">
    <property type="protein sequence ID" value="ENSVURP00010009105.1"/>
    <property type="gene ID" value="ENSVURG00010007061.1"/>
</dbReference>
<gene>
    <name evidence="10" type="primary">LDLRAD1</name>
</gene>
<accession>A0A4X2KII9</accession>
<evidence type="ECO:0000313" key="11">
    <source>
        <dbReference type="Proteomes" id="UP000314987"/>
    </source>
</evidence>
<keyword evidence="6" id="KW-1015">Disulfide bond</keyword>
<comment type="caution">
    <text evidence="7">Lacks conserved residue(s) required for the propagation of feature annotation.</text>
</comment>
<dbReference type="PROSITE" id="PS50068">
    <property type="entry name" value="LDLRA_2"/>
    <property type="match status" value="1"/>
</dbReference>
<dbReference type="Proteomes" id="UP000314987">
    <property type="component" value="Unassembled WGS sequence"/>
</dbReference>
<dbReference type="GeneTree" id="ENSGT00390000008557"/>
<evidence type="ECO:0000256" key="7">
    <source>
        <dbReference type="PROSITE-ProRule" id="PRU00124"/>
    </source>
</evidence>
<evidence type="ECO:0000256" key="1">
    <source>
        <dbReference type="ARBA" id="ARBA00004167"/>
    </source>
</evidence>
<dbReference type="InterPro" id="IPR057430">
    <property type="entry name" value="LDLRAD1_C"/>
</dbReference>
<protein>
    <submittedName>
        <fullName evidence="10">Low density lipoprotein receptor class A domain containing 1</fullName>
    </submittedName>
</protein>
<dbReference type="GeneID" id="114036305"/>
<comment type="subcellular location">
    <subcellularLocation>
        <location evidence="1">Membrane</location>
        <topology evidence="1">Single-pass membrane protein</topology>
    </subcellularLocation>
</comment>
<evidence type="ECO:0000256" key="3">
    <source>
        <dbReference type="ARBA" id="ARBA00022737"/>
    </source>
</evidence>
<dbReference type="SMART" id="SM00192">
    <property type="entry name" value="LDLa"/>
    <property type="match status" value="2"/>
</dbReference>
<dbReference type="STRING" id="29139.ENSVURP00010009105"/>
<evidence type="ECO:0000256" key="5">
    <source>
        <dbReference type="ARBA" id="ARBA00023136"/>
    </source>
</evidence>
<dbReference type="AlphaFoldDB" id="A0A4X2KII9"/>
<reference evidence="11" key="1">
    <citation type="submission" date="2018-12" db="EMBL/GenBank/DDBJ databases">
        <authorList>
            <person name="Yazar S."/>
        </authorList>
    </citation>
    <scope>NUCLEOTIDE SEQUENCE [LARGE SCALE GENOMIC DNA]</scope>
</reference>
<reference evidence="10" key="3">
    <citation type="submission" date="2025-09" db="UniProtKB">
        <authorList>
            <consortium name="Ensembl"/>
        </authorList>
    </citation>
    <scope>IDENTIFICATION</scope>
</reference>
<feature type="transmembrane region" description="Helical" evidence="8">
    <location>
        <begin position="40"/>
        <end position="60"/>
    </location>
</feature>
<dbReference type="GO" id="GO:0005886">
    <property type="term" value="C:plasma membrane"/>
    <property type="evidence" value="ECO:0007669"/>
    <property type="project" value="TreeGrafter"/>
</dbReference>
<dbReference type="RefSeq" id="XP_027708557.1">
    <property type="nucleotide sequence ID" value="XM_027852756.1"/>
</dbReference>
<evidence type="ECO:0000313" key="10">
    <source>
        <dbReference type="Ensembl" id="ENSVURP00010009105.1"/>
    </source>
</evidence>
<dbReference type="Gene3D" id="4.10.400.10">
    <property type="entry name" value="Low-density Lipoprotein Receptor"/>
    <property type="match status" value="1"/>
</dbReference>
<dbReference type="CTD" id="388633"/>
<organism evidence="10 11">
    <name type="scientific">Vombatus ursinus</name>
    <name type="common">Common wombat</name>
    <dbReference type="NCBI Taxonomy" id="29139"/>
    <lineage>
        <taxon>Eukaryota</taxon>
        <taxon>Metazoa</taxon>
        <taxon>Chordata</taxon>
        <taxon>Craniata</taxon>
        <taxon>Vertebrata</taxon>
        <taxon>Euteleostomi</taxon>
        <taxon>Mammalia</taxon>
        <taxon>Metatheria</taxon>
        <taxon>Diprotodontia</taxon>
        <taxon>Vombatidae</taxon>
        <taxon>Vombatus</taxon>
    </lineage>
</organism>
<dbReference type="Pfam" id="PF25241">
    <property type="entry name" value="LDLRAD1_C"/>
    <property type="match status" value="1"/>
</dbReference>
<name>A0A4X2KII9_VOMUR</name>
<dbReference type="InterPro" id="IPR036055">
    <property type="entry name" value="LDL_receptor-like_sf"/>
</dbReference>
<dbReference type="PANTHER" id="PTHR24270">
    <property type="entry name" value="LOW-DENSITY LIPOPROTEIN RECEPTOR-RELATED"/>
    <property type="match status" value="1"/>
</dbReference>
<evidence type="ECO:0000259" key="9">
    <source>
        <dbReference type="Pfam" id="PF25241"/>
    </source>
</evidence>
<dbReference type="PRINTS" id="PR00261">
    <property type="entry name" value="LDLRECEPTOR"/>
</dbReference>
<dbReference type="OMA" id="MCRDMPQ"/>
<keyword evidence="3" id="KW-0677">Repeat</keyword>